<gene>
    <name evidence="2" type="ORF">FcAc13_04030</name>
</gene>
<sequence>MGSEDLKKKKINENKKSRANRKDIRRNNNYRPIIPKILILTEGVSEKIYFEGLKNKFSLSTLSVMKSEYTDSVGLIKNAIKIAEESIQKHEPYDYIFCVFDLDTVNNKNFINKIIIYENQNPEQPKVKIFPIYTYPCFEIWFILHFDLCTKPFTSKGKKSIGDTAKAYLEKHAKGYNETDEKCIEQFIDNYKEAINNSMKLIESQKDNESINPICTIHKLVKLLENINQRNHEGYIFTKDHEEEFIESYI</sequence>
<protein>
    <submittedName>
        <fullName evidence="2">RloB domain-containing protein</fullName>
    </submittedName>
</protein>
<dbReference type="RefSeq" id="WP_187754922.1">
    <property type="nucleotide sequence ID" value="NZ_JABURY010000008.1"/>
</dbReference>
<dbReference type="InterPro" id="IPR025591">
    <property type="entry name" value="RloB"/>
</dbReference>
<accession>A0ABR7QWY6</accession>
<name>A0ABR7QWY6_9GAMM</name>
<feature type="region of interest" description="Disordered" evidence="1">
    <location>
        <begin position="1"/>
        <end position="24"/>
    </location>
</feature>
<keyword evidence="3" id="KW-1185">Reference proteome</keyword>
<proteinExistence type="predicted"/>
<reference evidence="2 3" key="1">
    <citation type="submission" date="2020-06" db="EMBL/GenBank/DDBJ databases">
        <title>Frischella cerana isolated from Apis cerana gut homogenate.</title>
        <authorList>
            <person name="Wolter L.A."/>
            <person name="Suenami S."/>
            <person name="Miyazaki R."/>
        </authorList>
    </citation>
    <scope>NUCLEOTIDE SEQUENCE [LARGE SCALE GENOMIC DNA]</scope>
    <source>
        <strain evidence="2 3">Ac13</strain>
    </source>
</reference>
<dbReference type="Proteomes" id="UP000651208">
    <property type="component" value="Unassembled WGS sequence"/>
</dbReference>
<dbReference type="Pfam" id="PF13707">
    <property type="entry name" value="RloB"/>
    <property type="match status" value="1"/>
</dbReference>
<comment type="caution">
    <text evidence="2">The sequence shown here is derived from an EMBL/GenBank/DDBJ whole genome shotgun (WGS) entry which is preliminary data.</text>
</comment>
<dbReference type="EMBL" id="JABURY010000008">
    <property type="protein sequence ID" value="MBC9130473.1"/>
    <property type="molecule type" value="Genomic_DNA"/>
</dbReference>
<evidence type="ECO:0000313" key="2">
    <source>
        <dbReference type="EMBL" id="MBC9130473.1"/>
    </source>
</evidence>
<evidence type="ECO:0000256" key="1">
    <source>
        <dbReference type="SAM" id="MobiDB-lite"/>
    </source>
</evidence>
<organism evidence="2 3">
    <name type="scientific">Frischella japonica</name>
    <dbReference type="NCBI Taxonomy" id="2741544"/>
    <lineage>
        <taxon>Bacteria</taxon>
        <taxon>Pseudomonadati</taxon>
        <taxon>Pseudomonadota</taxon>
        <taxon>Gammaproteobacteria</taxon>
        <taxon>Orbales</taxon>
        <taxon>Orbaceae</taxon>
        <taxon>Frischella</taxon>
    </lineage>
</organism>
<evidence type="ECO:0000313" key="3">
    <source>
        <dbReference type="Proteomes" id="UP000651208"/>
    </source>
</evidence>